<keyword evidence="8 9" id="KW-0472">Membrane</keyword>
<comment type="subunit">
    <text evidence="9">F-type ATPases have 2 components, CF(1) - the catalytic core - and CF(0) - the membrane proton channel. CF(1) and CF(0) have multiple subunits.</text>
</comment>
<keyword evidence="3 9" id="KW-0138">CF(0)</keyword>
<keyword evidence="5 9" id="KW-0999">Mitochondrion inner membrane</keyword>
<evidence type="ECO:0000313" key="11">
    <source>
        <dbReference type="RefSeq" id="XP_031552711.1"/>
    </source>
</evidence>
<evidence type="ECO:0000256" key="9">
    <source>
        <dbReference type="RuleBase" id="RU368017"/>
    </source>
</evidence>
<dbReference type="RefSeq" id="XP_031552711.1">
    <property type="nucleotide sequence ID" value="XM_031696851.1"/>
</dbReference>
<dbReference type="InterPro" id="IPR008688">
    <property type="entry name" value="ATP_synth_Bsub_B/MI25"/>
</dbReference>
<comment type="function">
    <text evidence="9">Subunit b, of the mitochondrial membrane ATP synthase complex (F(1)F(0) ATP synthase or Complex V) that produces ATP from ADP in the presence of a proton gradient across the membrane which is generated by electron transport complexes of the respiratory chain. ATP synthase complex consist of a soluble F(1) head domain - the catalytic core - and a membrane F(1) domain - the membrane proton channel. These two domains are linked by a central stalk rotating inside the F(1) region and a stationary peripheral stalk. During catalysis, ATP synthesis in the catalytic domain of F(1) is coupled via a rotary mechanism of the central stalk subunits to proton translocation. In vivo, can only synthesize ATP although its ATP hydrolase activity can be activated artificially in vitro. Part of the complex F(0) domain. Part of the complex F(0) domain and the peripheric stalk, which acts as a stator to hold the catalytic alpha(3)beta(3) subcomplex and subunit a/ATP6 static relative to the rotary elements.</text>
</comment>
<keyword evidence="10" id="KW-1185">Reference proteome</keyword>
<evidence type="ECO:0000256" key="5">
    <source>
        <dbReference type="ARBA" id="ARBA00022792"/>
    </source>
</evidence>
<keyword evidence="4 9" id="KW-0375">Hydrogen ion transport</keyword>
<dbReference type="AlphaFoldDB" id="A0A6P8HAR8"/>
<dbReference type="KEGG" id="aten:116289909"/>
<dbReference type="GO" id="GO:0005743">
    <property type="term" value="C:mitochondrial inner membrane"/>
    <property type="evidence" value="ECO:0007669"/>
    <property type="project" value="UniProtKB-SubCell"/>
</dbReference>
<evidence type="ECO:0000256" key="2">
    <source>
        <dbReference type="ARBA" id="ARBA00022448"/>
    </source>
</evidence>
<evidence type="ECO:0000256" key="4">
    <source>
        <dbReference type="ARBA" id="ARBA00022781"/>
    </source>
</evidence>
<evidence type="ECO:0000313" key="10">
    <source>
        <dbReference type="Proteomes" id="UP000515163"/>
    </source>
</evidence>
<dbReference type="FunCoup" id="A0A6P8HAR8">
    <property type="interactions" value="1771"/>
</dbReference>
<organism evidence="10 11">
    <name type="scientific">Actinia tenebrosa</name>
    <name type="common">Australian red waratah sea anemone</name>
    <dbReference type="NCBI Taxonomy" id="6105"/>
    <lineage>
        <taxon>Eukaryota</taxon>
        <taxon>Metazoa</taxon>
        <taxon>Cnidaria</taxon>
        <taxon>Anthozoa</taxon>
        <taxon>Hexacorallia</taxon>
        <taxon>Actiniaria</taxon>
        <taxon>Actiniidae</taxon>
        <taxon>Actinia</taxon>
    </lineage>
</organism>
<dbReference type="SUPFAM" id="SSF161060">
    <property type="entry name" value="ATP synthase B chain-like"/>
    <property type="match status" value="1"/>
</dbReference>
<dbReference type="InterPro" id="IPR013837">
    <property type="entry name" value="ATP_synth_F0_suB"/>
</dbReference>
<keyword evidence="2 9" id="KW-0813">Transport</keyword>
<dbReference type="Pfam" id="PF05405">
    <property type="entry name" value="Mt_ATP-synt_B"/>
    <property type="match status" value="1"/>
</dbReference>
<evidence type="ECO:0000256" key="1">
    <source>
        <dbReference type="ARBA" id="ARBA00007479"/>
    </source>
</evidence>
<reference evidence="11" key="1">
    <citation type="submission" date="2025-08" db="UniProtKB">
        <authorList>
            <consortium name="RefSeq"/>
        </authorList>
    </citation>
    <scope>IDENTIFICATION</scope>
    <source>
        <tissue evidence="11">Tentacle</tissue>
    </source>
</reference>
<name>A0A6P8HAR8_ACTTE</name>
<evidence type="ECO:0000256" key="3">
    <source>
        <dbReference type="ARBA" id="ARBA00022547"/>
    </source>
</evidence>
<accession>A0A6P8HAR8</accession>
<dbReference type="PANTHER" id="PTHR12733">
    <property type="entry name" value="MITOCHONDRIAL ATP SYNTHASE B CHAIN"/>
    <property type="match status" value="1"/>
</dbReference>
<dbReference type="PANTHER" id="PTHR12733:SF3">
    <property type="entry name" value="ATP SYNTHASE F(0) COMPLEX SUBUNIT B1, MITOCHONDRIAL"/>
    <property type="match status" value="1"/>
</dbReference>
<proteinExistence type="inferred from homology"/>
<dbReference type="Proteomes" id="UP000515163">
    <property type="component" value="Unplaced"/>
</dbReference>
<dbReference type="GO" id="GO:0045259">
    <property type="term" value="C:proton-transporting ATP synthase complex"/>
    <property type="evidence" value="ECO:0007669"/>
    <property type="project" value="UniProtKB-KW"/>
</dbReference>
<evidence type="ECO:0000256" key="7">
    <source>
        <dbReference type="ARBA" id="ARBA00023128"/>
    </source>
</evidence>
<dbReference type="OrthoDB" id="67388at2759"/>
<evidence type="ECO:0000256" key="8">
    <source>
        <dbReference type="ARBA" id="ARBA00023136"/>
    </source>
</evidence>
<dbReference type="Gene3D" id="1.20.5.2210">
    <property type="match status" value="1"/>
</dbReference>
<keyword evidence="6 9" id="KW-0406">Ion transport</keyword>
<comment type="similarity">
    <text evidence="1 9">Belongs to the eukaryotic ATPase B chain family.</text>
</comment>
<dbReference type="GeneID" id="116289909"/>
<gene>
    <name evidence="11" type="primary">LOC116289909</name>
</gene>
<dbReference type="InParanoid" id="A0A6P8HAR8"/>
<sequence>MLSRLRLAGRVAPGVSRLLQCAKPSAPALTRLCQTKVQESKDETPEFGQFLRDVSAKIKEKTGETGHLLLFGGLGAYALSKEILCIHEETYLAAVMAGTFIWVIKKTGKPVAEALDNYSKEILDSFNVSRNQQVDSLQTAIENEKKLDEMLLCRIDIAEILKENNVMSMELEYRNRLHSVHKEVKKRLDYQLEIEQFKRKVEQDHIIDWVEKEVIKSISPQQEKESISQCIKDLKAIAGSV</sequence>
<protein>
    <recommendedName>
        <fullName evidence="9">ATP synthase subunit b</fullName>
    </recommendedName>
</protein>
<evidence type="ECO:0000256" key="6">
    <source>
        <dbReference type="ARBA" id="ARBA00023065"/>
    </source>
</evidence>
<keyword evidence="7 9" id="KW-0496">Mitochondrion</keyword>
<comment type="subcellular location">
    <subcellularLocation>
        <location evidence="9">Mitochondrion</location>
    </subcellularLocation>
    <subcellularLocation>
        <location evidence="9">Mitochondrion inner membrane</location>
    </subcellularLocation>
</comment>
<dbReference type="GO" id="GO:0046933">
    <property type="term" value="F:proton-transporting ATP synthase activity, rotational mechanism"/>
    <property type="evidence" value="ECO:0007669"/>
    <property type="project" value="TreeGrafter"/>
</dbReference>